<feature type="transmembrane region" description="Helical" evidence="6">
    <location>
        <begin position="221"/>
        <end position="240"/>
    </location>
</feature>
<dbReference type="GeneID" id="300177272"/>
<keyword evidence="5 6" id="KW-0472">Membrane</keyword>
<organism evidence="8 9">
    <name type="scientific">Vibrio toranzoniae</name>
    <dbReference type="NCBI Taxonomy" id="1194427"/>
    <lineage>
        <taxon>Bacteria</taxon>
        <taxon>Pseudomonadati</taxon>
        <taxon>Pseudomonadota</taxon>
        <taxon>Gammaproteobacteria</taxon>
        <taxon>Vibrionales</taxon>
        <taxon>Vibrionaceae</taxon>
        <taxon>Vibrio</taxon>
    </lineage>
</organism>
<evidence type="ECO:0000256" key="1">
    <source>
        <dbReference type="ARBA" id="ARBA00004651"/>
    </source>
</evidence>
<dbReference type="PANTHER" id="PTHR32322">
    <property type="entry name" value="INNER MEMBRANE TRANSPORTER"/>
    <property type="match status" value="1"/>
</dbReference>
<protein>
    <recommendedName>
        <fullName evidence="7">EamA domain-containing protein</fullName>
    </recommendedName>
</protein>
<feature type="transmembrane region" description="Helical" evidence="6">
    <location>
        <begin position="252"/>
        <end position="271"/>
    </location>
</feature>
<feature type="transmembrane region" description="Helical" evidence="6">
    <location>
        <begin position="7"/>
        <end position="25"/>
    </location>
</feature>
<evidence type="ECO:0000256" key="6">
    <source>
        <dbReference type="SAM" id="Phobius"/>
    </source>
</evidence>
<dbReference type="EMBL" id="LMXU01000002">
    <property type="protein sequence ID" value="KWU02550.1"/>
    <property type="molecule type" value="Genomic_DNA"/>
</dbReference>
<feature type="domain" description="EamA" evidence="7">
    <location>
        <begin position="14"/>
        <end position="144"/>
    </location>
</feature>
<dbReference type="GO" id="GO:0005886">
    <property type="term" value="C:plasma membrane"/>
    <property type="evidence" value="ECO:0007669"/>
    <property type="project" value="UniProtKB-SubCell"/>
</dbReference>
<keyword evidence="3 6" id="KW-0812">Transmembrane</keyword>
<evidence type="ECO:0000313" key="9">
    <source>
        <dbReference type="Proteomes" id="UP000057389"/>
    </source>
</evidence>
<feature type="transmembrane region" description="Helical" evidence="6">
    <location>
        <begin position="277"/>
        <end position="299"/>
    </location>
</feature>
<dbReference type="InterPro" id="IPR000620">
    <property type="entry name" value="EamA_dom"/>
</dbReference>
<dbReference type="Pfam" id="PF00892">
    <property type="entry name" value="EamA"/>
    <property type="match status" value="2"/>
</dbReference>
<feature type="domain" description="EamA" evidence="7">
    <location>
        <begin position="159"/>
        <end position="294"/>
    </location>
</feature>
<evidence type="ECO:0000313" key="8">
    <source>
        <dbReference type="EMBL" id="KWU02550.1"/>
    </source>
</evidence>
<feature type="transmembrane region" description="Helical" evidence="6">
    <location>
        <begin position="70"/>
        <end position="89"/>
    </location>
</feature>
<name>A0A109DC76_9VIBR</name>
<feature type="transmembrane region" description="Helical" evidence="6">
    <location>
        <begin position="101"/>
        <end position="119"/>
    </location>
</feature>
<dbReference type="InterPro" id="IPR037185">
    <property type="entry name" value="EmrE-like"/>
</dbReference>
<keyword evidence="4 6" id="KW-1133">Transmembrane helix</keyword>
<dbReference type="OrthoDB" id="9776210at2"/>
<evidence type="ECO:0000259" key="7">
    <source>
        <dbReference type="Pfam" id="PF00892"/>
    </source>
</evidence>
<proteinExistence type="predicted"/>
<feature type="transmembrane region" description="Helical" evidence="6">
    <location>
        <begin position="157"/>
        <end position="178"/>
    </location>
</feature>
<dbReference type="SUPFAM" id="SSF103481">
    <property type="entry name" value="Multidrug resistance efflux transporter EmrE"/>
    <property type="match status" value="2"/>
</dbReference>
<comment type="subcellular location">
    <subcellularLocation>
        <location evidence="1">Cell membrane</location>
        <topology evidence="1">Multi-pass membrane protein</topology>
    </subcellularLocation>
</comment>
<evidence type="ECO:0000256" key="2">
    <source>
        <dbReference type="ARBA" id="ARBA00022475"/>
    </source>
</evidence>
<feature type="transmembrane region" description="Helical" evidence="6">
    <location>
        <begin position="37"/>
        <end position="58"/>
    </location>
</feature>
<feature type="transmembrane region" description="Helical" evidence="6">
    <location>
        <begin position="126"/>
        <end position="145"/>
    </location>
</feature>
<comment type="caution">
    <text evidence="8">The sequence shown here is derived from an EMBL/GenBank/DDBJ whole genome shotgun (WGS) entry which is preliminary data.</text>
</comment>
<feature type="transmembrane region" description="Helical" evidence="6">
    <location>
        <begin position="190"/>
        <end position="209"/>
    </location>
</feature>
<gene>
    <name evidence="8" type="ORF">APQ14_00960</name>
</gene>
<dbReference type="InterPro" id="IPR050638">
    <property type="entry name" value="AA-Vitamin_Transporters"/>
</dbReference>
<dbReference type="RefSeq" id="WP_060467015.1">
    <property type="nucleotide sequence ID" value="NZ_AP025514.1"/>
</dbReference>
<evidence type="ECO:0000256" key="5">
    <source>
        <dbReference type="ARBA" id="ARBA00023136"/>
    </source>
</evidence>
<sequence length="306" mass="33573">MNDSRLNVDVTASLSMFMICFIWGVQQAAIKSIADQIAPVLQIGGRSFLAALMVWVIMTLKNNSLKQSKDYLISGVVVGALFALEFLFVAEGLRYTTASHMTVFLYTAPIFAAIGLQLFNKHETLAGMQWVGICIAFCGIAVAFFSRDEASTNLQDMLIGDIMALIAGLLWGATTVVVRCTRLGLASAEHTLFFQLGGAGVLLLSYATITDQLHFSLTYNASINLIFQVIFVSFASYLAWFSLIRKYKASQLGVLSFMTPVIGVLASILILDEQAHSGFIWGSLLILVGVLLVSVWPWLHLKIRNR</sequence>
<dbReference type="Proteomes" id="UP000057389">
    <property type="component" value="Unassembled WGS sequence"/>
</dbReference>
<keyword evidence="9" id="KW-1185">Reference proteome</keyword>
<dbReference type="PANTHER" id="PTHR32322:SF18">
    <property type="entry name" value="S-ADENOSYLMETHIONINE_S-ADENOSYLHOMOCYSTEINE TRANSPORTER"/>
    <property type="match status" value="1"/>
</dbReference>
<keyword evidence="2" id="KW-1003">Cell membrane</keyword>
<evidence type="ECO:0000256" key="4">
    <source>
        <dbReference type="ARBA" id="ARBA00022989"/>
    </source>
</evidence>
<reference evidence="8 9" key="1">
    <citation type="submission" date="2015-11" db="EMBL/GenBank/DDBJ databases">
        <title>Draft WGS of Vibrio toranzoniae.</title>
        <authorList>
            <person name="Lasa A."/>
            <person name="Romalde J.L."/>
        </authorList>
    </citation>
    <scope>NUCLEOTIDE SEQUENCE [LARGE SCALE GENOMIC DNA]</scope>
    <source>
        <strain evidence="8 9">Vb 10.8</strain>
    </source>
</reference>
<evidence type="ECO:0000256" key="3">
    <source>
        <dbReference type="ARBA" id="ARBA00022692"/>
    </source>
</evidence>
<dbReference type="AlphaFoldDB" id="A0A109DC76"/>
<accession>A0A109DC76</accession>